<dbReference type="EMBL" id="MCFE01000095">
    <property type="protein sequence ID" value="ORX99575.1"/>
    <property type="molecule type" value="Genomic_DNA"/>
</dbReference>
<feature type="region of interest" description="Disordered" evidence="1">
    <location>
        <begin position="73"/>
        <end position="110"/>
    </location>
</feature>
<dbReference type="Proteomes" id="UP000193498">
    <property type="component" value="Unassembled WGS sequence"/>
</dbReference>
<proteinExistence type="predicted"/>
<evidence type="ECO:0000256" key="1">
    <source>
        <dbReference type="SAM" id="MobiDB-lite"/>
    </source>
</evidence>
<gene>
    <name evidence="2" type="ORF">K493DRAFT_299295</name>
</gene>
<dbReference type="InParanoid" id="A0A1Y1YNM7"/>
<reference evidence="2 3" key="1">
    <citation type="submission" date="2016-07" db="EMBL/GenBank/DDBJ databases">
        <title>Pervasive Adenine N6-methylation of Active Genes in Fungi.</title>
        <authorList>
            <consortium name="DOE Joint Genome Institute"/>
            <person name="Mondo S.J."/>
            <person name="Dannebaum R.O."/>
            <person name="Kuo R.C."/>
            <person name="Labutti K."/>
            <person name="Haridas S."/>
            <person name="Kuo A."/>
            <person name="Salamov A."/>
            <person name="Ahrendt S.R."/>
            <person name="Lipzen A."/>
            <person name="Sullivan W."/>
            <person name="Andreopoulos W.B."/>
            <person name="Clum A."/>
            <person name="Lindquist E."/>
            <person name="Daum C."/>
            <person name="Ramamoorthy G.K."/>
            <person name="Gryganskyi A."/>
            <person name="Culley D."/>
            <person name="Magnuson J.K."/>
            <person name="James T.Y."/>
            <person name="O'Malley M.A."/>
            <person name="Stajich J.E."/>
            <person name="Spatafora J.W."/>
            <person name="Visel A."/>
            <person name="Grigoriev I.V."/>
        </authorList>
    </citation>
    <scope>NUCLEOTIDE SEQUENCE [LARGE SCALE GENOMIC DNA]</scope>
    <source>
        <strain evidence="2 3">CBS 931.73</strain>
    </source>
</reference>
<protein>
    <submittedName>
        <fullName evidence="2">Uncharacterized protein</fullName>
    </submittedName>
</protein>
<evidence type="ECO:0000313" key="2">
    <source>
        <dbReference type="EMBL" id="ORX99575.1"/>
    </source>
</evidence>
<name>A0A1Y1YNM7_9FUNG</name>
<feature type="compositionally biased region" description="Polar residues" evidence="1">
    <location>
        <begin position="73"/>
        <end position="89"/>
    </location>
</feature>
<organism evidence="2 3">
    <name type="scientific">Basidiobolus meristosporus CBS 931.73</name>
    <dbReference type="NCBI Taxonomy" id="1314790"/>
    <lineage>
        <taxon>Eukaryota</taxon>
        <taxon>Fungi</taxon>
        <taxon>Fungi incertae sedis</taxon>
        <taxon>Zoopagomycota</taxon>
        <taxon>Entomophthoromycotina</taxon>
        <taxon>Basidiobolomycetes</taxon>
        <taxon>Basidiobolales</taxon>
        <taxon>Basidiobolaceae</taxon>
        <taxon>Basidiobolus</taxon>
    </lineage>
</organism>
<dbReference type="AlphaFoldDB" id="A0A1Y1YNM7"/>
<evidence type="ECO:0000313" key="3">
    <source>
        <dbReference type="Proteomes" id="UP000193498"/>
    </source>
</evidence>
<keyword evidence="3" id="KW-1185">Reference proteome</keyword>
<comment type="caution">
    <text evidence="2">The sequence shown here is derived from an EMBL/GenBank/DDBJ whole genome shotgun (WGS) entry which is preliminary data.</text>
</comment>
<sequence length="294" mass="31949">MSPISKEPILYATGKVVGQIPVDIDDLLFLGLDVAGAYPKTAPSYVSLRPSKFQHTLPVDFDLLTSPENRSLDFSTKQPVANSESSKTPYSLGLLPNKSADSLSSEDTSSSEADVFSNSLLEASSDSFDTSGEQIMDIDQYIHIGQSYGSVVVQTASSIHSSGLEQQSNQIVSTILKSDGAVEKTGTGPQSMPPSCNASLARAMAKSPNTPATLRQLDIDNYIHIGNPATCLRKMPTERGEPTTVVKYAHRALHSKHNSSIPTFVRRMKPRFWRRCVGTLKSIRFARNQRACAI</sequence>
<accession>A0A1Y1YNM7</accession>
<feature type="compositionally biased region" description="Low complexity" evidence="1">
    <location>
        <begin position="99"/>
        <end position="110"/>
    </location>
</feature>